<dbReference type="GO" id="GO:0006313">
    <property type="term" value="P:DNA transposition"/>
    <property type="evidence" value="ECO:0007669"/>
    <property type="project" value="InterPro"/>
</dbReference>
<reference evidence="2 3" key="1">
    <citation type="submission" date="2019-12" db="EMBL/GenBank/DDBJ databases">
        <authorList>
            <person name="Zhao J."/>
        </authorList>
    </citation>
    <scope>NUCLEOTIDE SEQUENCE [LARGE SCALE GENOMIC DNA]</scope>
    <source>
        <strain evidence="2 3">S-15</strain>
    </source>
</reference>
<feature type="domain" description="Transposase IS200-like" evidence="1">
    <location>
        <begin position="9"/>
        <end position="149"/>
    </location>
</feature>
<protein>
    <submittedName>
        <fullName evidence="2">Transposase</fullName>
    </submittedName>
</protein>
<dbReference type="InterPro" id="IPR002686">
    <property type="entry name" value="Transposase_17"/>
</dbReference>
<sequence>MSTKYKVNDNSKPYYITTTIVGWVDVFTREVQKERLVESLKYCQESKGLIIYAWCLMTNHLHMICQSSDEEVPLSDIIRDFKRFTSKQILITIEEEPESRREWMLDFFKKSCEKLKRNQKYKVWQTGFHAEEIRTQKFLEQKIDYINYNPVKARIVEFPEHYIYSSARNYAEMEGLLAVEILSRSWKFFS</sequence>
<dbReference type="SMART" id="SM01321">
    <property type="entry name" value="Y1_Tnp"/>
    <property type="match status" value="1"/>
</dbReference>
<dbReference type="SUPFAM" id="SSF143422">
    <property type="entry name" value="Transposase IS200-like"/>
    <property type="match status" value="1"/>
</dbReference>
<dbReference type="PANTHER" id="PTHR36966">
    <property type="entry name" value="REP-ASSOCIATED TYROSINE TRANSPOSASE"/>
    <property type="match status" value="1"/>
</dbReference>
<dbReference type="AlphaFoldDB" id="A0A6N9NEN4"/>
<dbReference type="Proteomes" id="UP000470771">
    <property type="component" value="Unassembled WGS sequence"/>
</dbReference>
<gene>
    <name evidence="2" type="ORF">GQN54_03105</name>
</gene>
<dbReference type="NCBIfam" id="NF047646">
    <property type="entry name" value="REP_Tyr_transpos"/>
    <property type="match status" value="1"/>
</dbReference>
<comment type="caution">
    <text evidence="2">The sequence shown here is derived from an EMBL/GenBank/DDBJ whole genome shotgun (WGS) entry which is preliminary data.</text>
</comment>
<dbReference type="InterPro" id="IPR052715">
    <property type="entry name" value="RAYT_transposase"/>
</dbReference>
<evidence type="ECO:0000313" key="3">
    <source>
        <dbReference type="Proteomes" id="UP000470771"/>
    </source>
</evidence>
<dbReference type="Gene3D" id="3.30.70.1290">
    <property type="entry name" value="Transposase IS200-like"/>
    <property type="match status" value="1"/>
</dbReference>
<evidence type="ECO:0000259" key="1">
    <source>
        <dbReference type="SMART" id="SM01321"/>
    </source>
</evidence>
<proteinExistence type="predicted"/>
<accession>A0A6N9NEN4</accession>
<organism evidence="2 3">
    <name type="scientific">Acidiluteibacter ferrifornacis</name>
    <dbReference type="NCBI Taxonomy" id="2692424"/>
    <lineage>
        <taxon>Bacteria</taxon>
        <taxon>Pseudomonadati</taxon>
        <taxon>Bacteroidota</taxon>
        <taxon>Flavobacteriia</taxon>
        <taxon>Flavobacteriales</taxon>
        <taxon>Cryomorphaceae</taxon>
        <taxon>Acidiluteibacter</taxon>
    </lineage>
</organism>
<dbReference type="GO" id="GO:0043565">
    <property type="term" value="F:sequence-specific DNA binding"/>
    <property type="evidence" value="ECO:0007669"/>
    <property type="project" value="TreeGrafter"/>
</dbReference>
<evidence type="ECO:0000313" key="2">
    <source>
        <dbReference type="EMBL" id="NBG65088.1"/>
    </source>
</evidence>
<dbReference type="Pfam" id="PF01797">
    <property type="entry name" value="Y1_Tnp"/>
    <property type="match status" value="1"/>
</dbReference>
<name>A0A6N9NEN4_9FLAO</name>
<keyword evidence="3" id="KW-1185">Reference proteome</keyword>
<dbReference type="PANTHER" id="PTHR36966:SF1">
    <property type="entry name" value="REP-ASSOCIATED TYROSINE TRANSPOSASE"/>
    <property type="match status" value="1"/>
</dbReference>
<dbReference type="EMBL" id="WWNE01000004">
    <property type="protein sequence ID" value="NBG65088.1"/>
    <property type="molecule type" value="Genomic_DNA"/>
</dbReference>
<dbReference type="GO" id="GO:0004803">
    <property type="term" value="F:transposase activity"/>
    <property type="evidence" value="ECO:0007669"/>
    <property type="project" value="InterPro"/>
</dbReference>
<dbReference type="RefSeq" id="WP_160631893.1">
    <property type="nucleotide sequence ID" value="NZ_WWNE01000004.1"/>
</dbReference>
<dbReference type="InterPro" id="IPR036515">
    <property type="entry name" value="Transposase_17_sf"/>
</dbReference>